<accession>A0A821SSL2</accession>
<proteinExistence type="predicted"/>
<evidence type="ECO:0000256" key="1">
    <source>
        <dbReference type="SAM" id="MobiDB-lite"/>
    </source>
</evidence>
<feature type="region of interest" description="Disordered" evidence="1">
    <location>
        <begin position="21"/>
        <end position="52"/>
    </location>
</feature>
<reference evidence="2" key="1">
    <citation type="submission" date="2021-02" db="EMBL/GenBank/DDBJ databases">
        <authorList>
            <person name="Nowell W R."/>
        </authorList>
    </citation>
    <scope>NUCLEOTIDE SEQUENCE</scope>
</reference>
<feature type="non-terminal residue" evidence="2">
    <location>
        <position position="1"/>
    </location>
</feature>
<dbReference type="Proteomes" id="UP000663873">
    <property type="component" value="Unassembled WGS sequence"/>
</dbReference>
<feature type="compositionally biased region" description="Acidic residues" evidence="1">
    <location>
        <begin position="21"/>
        <end position="40"/>
    </location>
</feature>
<organism evidence="2 3">
    <name type="scientific">Rotaria socialis</name>
    <dbReference type="NCBI Taxonomy" id="392032"/>
    <lineage>
        <taxon>Eukaryota</taxon>
        <taxon>Metazoa</taxon>
        <taxon>Spiralia</taxon>
        <taxon>Gnathifera</taxon>
        <taxon>Rotifera</taxon>
        <taxon>Eurotatoria</taxon>
        <taxon>Bdelloidea</taxon>
        <taxon>Philodinida</taxon>
        <taxon>Philodinidae</taxon>
        <taxon>Rotaria</taxon>
    </lineage>
</organism>
<keyword evidence="3" id="KW-1185">Reference proteome</keyword>
<protein>
    <submittedName>
        <fullName evidence="2">Uncharacterized protein</fullName>
    </submittedName>
</protein>
<sequence>NDLYKSTKKANFFIPITIDECTNESDSDSEESTSQDDDENQSNGFYSWNDYDSMENGIEDNNGINLLPQTTNTSLQSMKSVRDTINPELKDSYFL</sequence>
<dbReference type="AlphaFoldDB" id="A0A821SSL2"/>
<evidence type="ECO:0000313" key="2">
    <source>
        <dbReference type="EMBL" id="CAF4860702.1"/>
    </source>
</evidence>
<evidence type="ECO:0000313" key="3">
    <source>
        <dbReference type="Proteomes" id="UP000663873"/>
    </source>
</evidence>
<comment type="caution">
    <text evidence="2">The sequence shown here is derived from an EMBL/GenBank/DDBJ whole genome shotgun (WGS) entry which is preliminary data.</text>
</comment>
<dbReference type="EMBL" id="CAJOBP010064055">
    <property type="protein sequence ID" value="CAF4860702.1"/>
    <property type="molecule type" value="Genomic_DNA"/>
</dbReference>
<name>A0A821SSL2_9BILA</name>
<feature type="non-terminal residue" evidence="2">
    <location>
        <position position="95"/>
    </location>
</feature>
<gene>
    <name evidence="2" type="ORF">UJA718_LOCUS43865</name>
</gene>